<dbReference type="GO" id="GO:0009073">
    <property type="term" value="P:aromatic amino acid family biosynthetic process"/>
    <property type="evidence" value="ECO:0007669"/>
    <property type="project" value="UniProtKB-KW"/>
</dbReference>
<evidence type="ECO:0000313" key="10">
    <source>
        <dbReference type="EMBL" id="QPT40954.1"/>
    </source>
</evidence>
<dbReference type="GO" id="GO:0004764">
    <property type="term" value="F:shikimate 3-dehydrogenase (NADP+) activity"/>
    <property type="evidence" value="ECO:0007669"/>
    <property type="project" value="UniProtKB-UniRule"/>
</dbReference>
<dbReference type="GO" id="GO:0008652">
    <property type="term" value="P:amino acid biosynthetic process"/>
    <property type="evidence" value="ECO:0007669"/>
    <property type="project" value="UniProtKB-KW"/>
</dbReference>
<feature type="binding site" evidence="8">
    <location>
        <position position="741"/>
    </location>
    <ligand>
        <name>shikimate</name>
        <dbReference type="ChEBI" id="CHEBI:36208"/>
    </ligand>
</feature>
<dbReference type="SUPFAM" id="SSF50249">
    <property type="entry name" value="Nucleic acid-binding proteins"/>
    <property type="match status" value="1"/>
</dbReference>
<evidence type="ECO:0000259" key="9">
    <source>
        <dbReference type="SMART" id="SM00955"/>
    </source>
</evidence>
<keyword evidence="3 8" id="KW-0028">Amino-acid biosynthesis</keyword>
<feature type="binding site" evidence="8">
    <location>
        <position position="756"/>
    </location>
    <ligand>
        <name>shikimate</name>
        <dbReference type="ChEBI" id="CHEBI:36208"/>
    </ligand>
</feature>
<evidence type="ECO:0000256" key="2">
    <source>
        <dbReference type="ARBA" id="ARBA00012962"/>
    </source>
</evidence>
<feature type="active site" description="Proton acceptor" evidence="8">
    <location>
        <position position="719"/>
    </location>
</feature>
<accession>A0A378XF12</accession>
<evidence type="ECO:0000313" key="11">
    <source>
        <dbReference type="EMBL" id="SUA53279.1"/>
    </source>
</evidence>
<dbReference type="InterPro" id="IPR046346">
    <property type="entry name" value="Aminoacid_DH-like_N_sf"/>
</dbReference>
<feature type="binding site" evidence="8">
    <location>
        <position position="715"/>
    </location>
    <ligand>
        <name>shikimate</name>
        <dbReference type="ChEBI" id="CHEBI:36208"/>
    </ligand>
</feature>
<dbReference type="UniPathway" id="UPA00053">
    <property type="reaction ID" value="UER00087"/>
</dbReference>
<comment type="function">
    <text evidence="8">Involved in the biosynthesis of the chorismate, which leads to the biosynthesis of aromatic amino acids. Catalyzes the reversible NADPH linked reduction of 3-dehydroshikimate (DHSA) to yield shikimate (SA).</text>
</comment>
<dbReference type="GO" id="GO:0050661">
    <property type="term" value="F:NADP binding"/>
    <property type="evidence" value="ECO:0007669"/>
    <property type="project" value="InterPro"/>
</dbReference>
<name>A0A378XF12_9BURK</name>
<evidence type="ECO:0000256" key="8">
    <source>
        <dbReference type="HAMAP-Rule" id="MF_00222"/>
    </source>
</evidence>
<dbReference type="SUPFAM" id="SSF51735">
    <property type="entry name" value="NAD(P)-binding Rossmann-fold domains"/>
    <property type="match status" value="1"/>
</dbReference>
<dbReference type="Gene3D" id="3.40.50.10860">
    <property type="entry name" value="Leucine Dehydrogenase, chain A, domain 1"/>
    <property type="match status" value="1"/>
</dbReference>
<dbReference type="InterPro" id="IPR036291">
    <property type="entry name" value="NAD(P)-bd_dom_sf"/>
</dbReference>
<dbReference type="EC" id="1.1.1.25" evidence="2 8"/>
<dbReference type="InterPro" id="IPR012340">
    <property type="entry name" value="NA-bd_OB-fold"/>
</dbReference>
<dbReference type="Proteomes" id="UP000254603">
    <property type="component" value="Unassembled WGS sequence"/>
</dbReference>
<feature type="binding site" evidence="8">
    <location>
        <begin position="668"/>
        <end position="670"/>
    </location>
    <ligand>
        <name>shikimate</name>
        <dbReference type="ChEBI" id="CHEBI:36208"/>
    </ligand>
</feature>
<sequence length="933" mass="104441">MNVIFEEGGQFKVARVLSATEANYQIELSTGKRSKVKRNQVIFEFEKAPYPLVDIMTKAEELGNELDASFLWEFAPQEDFRAEEFALDYYGHEPTIIEKLAILIQLHAAPIYFHRRGKGQYRAAPPEILEAALAAVEKKRLQDEQQAQWTDALVRFELPEEMADAAKTFLSSPNKNTLEWKAFENALSRSALNVKEMLLKLGVYKNELDITLAGFLEKYFPKGYETPELALPTLPEPPLAEVEAYSIDNDFTTEIDDAFSLKHLEDETYQFGIHIAAPALAVTKDSALDLAARKRMSTIYLPGKKITMQGENVINAFSLNAGEVKPCISLYIVANLATGEIISNDSKIESIKVKENLRLSMFDDNVVTAENLDSDTVTFPYDFLIRPFWRLTRQLSAKRDEVRGYPESNKGHEYSFVLHGDWQDPEAEIELIPRRRDIPIDLLIGEMMIYTNVVWSGMLNNLRIPGIYRSQQYGRAKQTTHAVPHQSMGVPQYAWMTSPLRRYVDLLNQQQLICAIEHGVSAPLVAPYKPKDMDLLVVMTSFDTLIQQWRNFQDTVERFWALRWLQQQDIKEAEASVIRENLVRLSIAPLTLLVDGLIDDYERGSIVNIQIDDINLLKLSADARFIEFISAPINTNDQHTTDETDEVSDDMTDEPVRCAVYGYPIAQSVSPTLHALAAKQSNLALQYDKVEVQPDEFAQTVKQFFEEGGRGLNITIPFKIDAFELAKSNLTPRAQAAQAVNTLWYEDGAIHGDNTDGIGLVNDIHNHGHIIRGKNVLLIGAGGAARGALLPLLEAGCDALHIANRTAAKADELAEQAKHLATPTTRITSSGLADIPRQWDIVINSSASSLEQSSLPLPETIFAEHALAYDMVYNANGSTAFLEQAKAYGAEHLLDGLGMLVGQGLESFKIWHQVEADAAKVLSELRQAMQADQ</sequence>
<protein>
    <recommendedName>
        <fullName evidence="2 8">Shikimate dehydrogenase (NADP(+))</fullName>
        <shortName evidence="8">SDH</shortName>
        <ecNumber evidence="2 8">1.1.1.25</ecNumber>
    </recommendedName>
</protein>
<keyword evidence="5 8" id="KW-0560">Oxidoreductase</keyword>
<feature type="binding site" evidence="8">
    <location>
        <begin position="804"/>
        <end position="809"/>
    </location>
    <ligand>
        <name>NADP(+)</name>
        <dbReference type="ChEBI" id="CHEBI:58349"/>
    </ligand>
</feature>
<dbReference type="GO" id="GO:0004540">
    <property type="term" value="F:RNA nuclease activity"/>
    <property type="evidence" value="ECO:0007669"/>
    <property type="project" value="InterPro"/>
</dbReference>
<evidence type="ECO:0000313" key="12">
    <source>
        <dbReference type="Proteomes" id="UP000254603"/>
    </source>
</evidence>
<feature type="domain" description="RNB" evidence="9">
    <location>
        <begin position="236"/>
        <end position="518"/>
    </location>
</feature>
<evidence type="ECO:0000256" key="3">
    <source>
        <dbReference type="ARBA" id="ARBA00022605"/>
    </source>
</evidence>
<evidence type="ECO:0000256" key="6">
    <source>
        <dbReference type="ARBA" id="ARBA00023141"/>
    </source>
</evidence>
<dbReference type="CDD" id="cd01065">
    <property type="entry name" value="NAD_bind_Shikimate_DH"/>
    <property type="match status" value="1"/>
</dbReference>
<comment type="similarity">
    <text evidence="8">Belongs to the shikimate dehydrogenase family.</text>
</comment>
<dbReference type="EMBL" id="CP065725">
    <property type="protein sequence ID" value="QPT40954.1"/>
    <property type="molecule type" value="Genomic_DNA"/>
</dbReference>
<dbReference type="PANTHER" id="PTHR21089:SF1">
    <property type="entry name" value="BIFUNCTIONAL 3-DEHYDROQUINATE DEHYDRATASE_SHIKIMATE DEHYDROGENASE, CHLOROPLASTIC"/>
    <property type="match status" value="1"/>
</dbReference>
<dbReference type="FunFam" id="3.40.50.10860:FF:000006">
    <property type="entry name" value="Shikimate dehydrogenase (NADP(+))"/>
    <property type="match status" value="1"/>
</dbReference>
<evidence type="ECO:0000256" key="5">
    <source>
        <dbReference type="ARBA" id="ARBA00023002"/>
    </source>
</evidence>
<dbReference type="InterPro" id="IPR001900">
    <property type="entry name" value="RNase_II/R"/>
</dbReference>
<comment type="subunit">
    <text evidence="8">Homodimer.</text>
</comment>
<evidence type="ECO:0000256" key="1">
    <source>
        <dbReference type="ARBA" id="ARBA00004871"/>
    </source>
</evidence>
<dbReference type="Pfam" id="PF08501">
    <property type="entry name" value="Shikimate_dh_N"/>
    <property type="match status" value="1"/>
</dbReference>
<dbReference type="Pfam" id="PF01488">
    <property type="entry name" value="Shikimate_DH"/>
    <property type="match status" value="1"/>
</dbReference>
<dbReference type="Gene3D" id="3.40.50.720">
    <property type="entry name" value="NAD(P)-binding Rossmann-like Domain"/>
    <property type="match status" value="1"/>
</dbReference>
<dbReference type="EMBL" id="UGSB01000001">
    <property type="protein sequence ID" value="SUA53279.1"/>
    <property type="molecule type" value="Genomic_DNA"/>
</dbReference>
<dbReference type="RefSeq" id="WP_018573890.1">
    <property type="nucleotide sequence ID" value="NZ_CP065725.1"/>
</dbReference>
<dbReference type="HAMAP" id="MF_00222">
    <property type="entry name" value="Shikimate_DH_AroE"/>
    <property type="match status" value="1"/>
</dbReference>
<evidence type="ECO:0000256" key="4">
    <source>
        <dbReference type="ARBA" id="ARBA00022857"/>
    </source>
</evidence>
<feature type="binding site" evidence="8">
    <location>
        <position position="896"/>
    </location>
    <ligand>
        <name>NADP(+)</name>
        <dbReference type="ChEBI" id="CHEBI:58349"/>
    </ligand>
</feature>
<dbReference type="InterPro" id="IPR022893">
    <property type="entry name" value="Shikimate_DH_fam"/>
</dbReference>
<dbReference type="GO" id="GO:0005829">
    <property type="term" value="C:cytosol"/>
    <property type="evidence" value="ECO:0007669"/>
    <property type="project" value="TreeGrafter"/>
</dbReference>
<dbReference type="InterPro" id="IPR041121">
    <property type="entry name" value="SDH_C"/>
</dbReference>
<comment type="pathway">
    <text evidence="1 8">Metabolic intermediate biosynthesis; chorismate biosynthesis; chorismate from D-erythrose 4-phosphate and phosphoenolpyruvate: step 4/7.</text>
</comment>
<dbReference type="Proteomes" id="UP000594903">
    <property type="component" value="Chromosome"/>
</dbReference>
<dbReference type="NCBIfam" id="TIGR00507">
    <property type="entry name" value="aroE"/>
    <property type="match status" value="1"/>
</dbReference>
<comment type="catalytic activity">
    <reaction evidence="7 8">
        <text>shikimate + NADP(+) = 3-dehydroshikimate + NADPH + H(+)</text>
        <dbReference type="Rhea" id="RHEA:17737"/>
        <dbReference type="ChEBI" id="CHEBI:15378"/>
        <dbReference type="ChEBI" id="CHEBI:16630"/>
        <dbReference type="ChEBI" id="CHEBI:36208"/>
        <dbReference type="ChEBI" id="CHEBI:57783"/>
        <dbReference type="ChEBI" id="CHEBI:58349"/>
        <dbReference type="EC" id="1.1.1.25"/>
    </reaction>
</comment>
<dbReference type="SMART" id="SM00955">
    <property type="entry name" value="RNB"/>
    <property type="match status" value="1"/>
</dbReference>
<evidence type="ECO:0000313" key="13">
    <source>
        <dbReference type="Proteomes" id="UP000594903"/>
    </source>
</evidence>
<dbReference type="Pfam" id="PF00773">
    <property type="entry name" value="RNB"/>
    <property type="match status" value="2"/>
</dbReference>
<dbReference type="InterPro" id="IPR013708">
    <property type="entry name" value="Shikimate_DH-bd_N"/>
</dbReference>
<dbReference type="GO" id="GO:0003723">
    <property type="term" value="F:RNA binding"/>
    <property type="evidence" value="ECO:0007669"/>
    <property type="project" value="InterPro"/>
</dbReference>
<dbReference type="NCBIfam" id="NF001310">
    <property type="entry name" value="PRK00258.1-2"/>
    <property type="match status" value="1"/>
</dbReference>
<dbReference type="GO" id="GO:0009423">
    <property type="term" value="P:chorismate biosynthetic process"/>
    <property type="evidence" value="ECO:0007669"/>
    <property type="project" value="UniProtKB-UniRule"/>
</dbReference>
<dbReference type="SUPFAM" id="SSF53223">
    <property type="entry name" value="Aminoacid dehydrogenase-like, N-terminal domain"/>
    <property type="match status" value="1"/>
</dbReference>
<reference evidence="10 13" key="2">
    <citation type="submission" date="2020-12" db="EMBL/GenBank/DDBJ databases">
        <title>FDA dAtabase for Regulatory Grade micrObial Sequences (FDA-ARGOS): Supporting development and validation of Infectious Disease Dx tests.</title>
        <authorList>
            <person name="Sproer C."/>
            <person name="Gronow S."/>
            <person name="Severitt S."/>
            <person name="Schroder I."/>
            <person name="Tallon L."/>
            <person name="Sadzewicz L."/>
            <person name="Zhao X."/>
            <person name="Boylan J."/>
            <person name="Ott S."/>
            <person name="Bowen H."/>
            <person name="Vavikolanu K."/>
            <person name="Mehta A."/>
            <person name="Aluvathingal J."/>
            <person name="Nadendla S."/>
            <person name="Lowell S."/>
            <person name="Myers T."/>
            <person name="Yan Y."/>
            <person name="Sichtig H."/>
        </authorList>
    </citation>
    <scope>NUCLEOTIDE SEQUENCE [LARGE SCALE GENOMIC DNA]</scope>
    <source>
        <strain evidence="10 13">FDAARGOS_872</strain>
    </source>
</reference>
<feature type="binding site" evidence="8">
    <location>
        <position position="873"/>
    </location>
    <ligand>
        <name>shikimate</name>
        <dbReference type="ChEBI" id="CHEBI:36208"/>
    </ligand>
</feature>
<dbReference type="InterPro" id="IPR011342">
    <property type="entry name" value="Shikimate_DH"/>
</dbReference>
<feature type="binding site" evidence="8">
    <location>
        <begin position="780"/>
        <end position="784"/>
    </location>
    <ligand>
        <name>NADP(+)</name>
        <dbReference type="ChEBI" id="CHEBI:58349"/>
    </ligand>
</feature>
<dbReference type="OrthoDB" id="5288992at2"/>
<dbReference type="Pfam" id="PF18317">
    <property type="entry name" value="SDH_C"/>
    <property type="match status" value="1"/>
</dbReference>
<feature type="binding site" evidence="8">
    <location>
        <position position="903"/>
    </location>
    <ligand>
        <name>shikimate</name>
        <dbReference type="ChEBI" id="CHEBI:36208"/>
    </ligand>
</feature>
<proteinExistence type="inferred from homology"/>
<dbReference type="STRING" id="1122619.GCA_000373745_00713"/>
<dbReference type="AlphaFoldDB" id="A0A378XF12"/>
<dbReference type="PANTHER" id="PTHR21089">
    <property type="entry name" value="SHIKIMATE DEHYDROGENASE"/>
    <property type="match status" value="1"/>
</dbReference>
<feature type="binding site" evidence="8">
    <location>
        <position position="871"/>
    </location>
    <ligand>
        <name>NADP(+)</name>
        <dbReference type="ChEBI" id="CHEBI:58349"/>
    </ligand>
</feature>
<reference evidence="11 12" key="1">
    <citation type="submission" date="2018-06" db="EMBL/GenBank/DDBJ databases">
        <authorList>
            <consortium name="Pathogen Informatics"/>
            <person name="Doyle S."/>
        </authorList>
    </citation>
    <scope>NUCLEOTIDE SEQUENCE [LARGE SCALE GENOMIC DNA]</scope>
    <source>
        <strain evidence="11 12">NCTC11997</strain>
    </source>
</reference>
<organism evidence="11 12">
    <name type="scientific">Oligella ureolytica</name>
    <dbReference type="NCBI Taxonomy" id="90244"/>
    <lineage>
        <taxon>Bacteria</taxon>
        <taxon>Pseudomonadati</taxon>
        <taxon>Pseudomonadota</taxon>
        <taxon>Betaproteobacteria</taxon>
        <taxon>Burkholderiales</taxon>
        <taxon>Alcaligenaceae</taxon>
        <taxon>Oligella</taxon>
    </lineage>
</organism>
<keyword evidence="4 8" id="KW-0521">NADP</keyword>
<evidence type="ECO:0000256" key="7">
    <source>
        <dbReference type="ARBA" id="ARBA00049442"/>
    </source>
</evidence>
<comment type="caution">
    <text evidence="8">Lacks conserved residue(s) required for the propagation of feature annotation.</text>
</comment>
<gene>
    <name evidence="8 11" type="primary">aroE</name>
    <name evidence="10" type="ORF">I6G29_05190</name>
    <name evidence="11" type="ORF">NCTC11997_01092</name>
</gene>
<dbReference type="InterPro" id="IPR006151">
    <property type="entry name" value="Shikm_DH/Glu-tRNA_Rdtase"/>
</dbReference>
<keyword evidence="13" id="KW-1185">Reference proteome</keyword>
<keyword evidence="6 8" id="KW-0057">Aromatic amino acid biosynthesis</keyword>
<dbReference type="GO" id="GO:0019632">
    <property type="term" value="P:shikimate metabolic process"/>
    <property type="evidence" value="ECO:0007669"/>
    <property type="project" value="InterPro"/>
</dbReference>